<evidence type="ECO:0000313" key="3">
    <source>
        <dbReference type="EMBL" id="KAF3760982.1"/>
    </source>
</evidence>
<reference evidence="3" key="1">
    <citation type="journal article" date="2020" name="Phytopathology">
        <title>Genome sequence of the chestnut blight fungus Cryphonectria parasitica EP155: A fundamental resource for an archetypical invasive plant pathogen.</title>
        <authorList>
            <person name="Crouch J.A."/>
            <person name="Dawe A."/>
            <person name="Aerts A."/>
            <person name="Barry K."/>
            <person name="Churchill A.C.L."/>
            <person name="Grimwood J."/>
            <person name="Hillman B."/>
            <person name="Milgroom M.G."/>
            <person name="Pangilinan J."/>
            <person name="Smith M."/>
            <person name="Salamov A."/>
            <person name="Schmutz J."/>
            <person name="Yadav J."/>
            <person name="Grigoriev I.V."/>
            <person name="Nuss D."/>
        </authorList>
    </citation>
    <scope>NUCLEOTIDE SEQUENCE</scope>
    <source>
        <strain evidence="3">EP155</strain>
    </source>
</reference>
<dbReference type="NCBIfam" id="TIGR02464">
    <property type="entry name" value="ribofla_fusion"/>
    <property type="match status" value="1"/>
</dbReference>
<dbReference type="OrthoDB" id="206452at2759"/>
<dbReference type="AlphaFoldDB" id="A0A9P5CKA3"/>
<evidence type="ECO:0000256" key="1">
    <source>
        <dbReference type="SAM" id="MobiDB-lite"/>
    </source>
</evidence>
<name>A0A9P5CKA3_CRYP1</name>
<keyword evidence="4" id="KW-1185">Reference proteome</keyword>
<sequence length="247" mass="27918">MMSSSNSDPSRPTGVSKRAHRNNKGKGKAVISEQLANTTLACPEPSSADADPEDRGPIFFWRETEPPHGYMSQWYKYPFYSPSDPSKIFVTAEHWMMYQKAVLFGDNDIAARILAGQKLHPRIIRNMGRKIRGFDDEVWKRERMRIVEEGNWLKFTSPANDDTLKLKAQLLYTWGRELVEASPFDRIWGIGFKAKDAEVARESWGSNLLGIALMHTRERLKKEAEGGNANLVAGAGETHSENSCDDD</sequence>
<evidence type="ECO:0000313" key="4">
    <source>
        <dbReference type="Proteomes" id="UP000803844"/>
    </source>
</evidence>
<accession>A0A9P5CKA3</accession>
<dbReference type="InterPro" id="IPR012816">
    <property type="entry name" value="NADAR"/>
</dbReference>
<feature type="compositionally biased region" description="Basic residues" evidence="1">
    <location>
        <begin position="17"/>
        <end position="27"/>
    </location>
</feature>
<evidence type="ECO:0000259" key="2">
    <source>
        <dbReference type="Pfam" id="PF08719"/>
    </source>
</evidence>
<dbReference type="GeneID" id="63836383"/>
<protein>
    <submittedName>
        <fullName evidence="3">DUF1768-domain-containing protein</fullName>
    </submittedName>
</protein>
<feature type="compositionally biased region" description="Polar residues" evidence="1">
    <location>
        <begin position="1"/>
        <end position="10"/>
    </location>
</feature>
<dbReference type="RefSeq" id="XP_040771961.1">
    <property type="nucleotide sequence ID" value="XM_040919254.1"/>
</dbReference>
<dbReference type="EMBL" id="MU032352">
    <property type="protein sequence ID" value="KAF3760982.1"/>
    <property type="molecule type" value="Genomic_DNA"/>
</dbReference>
<comment type="caution">
    <text evidence="3">The sequence shown here is derived from an EMBL/GenBank/DDBJ whole genome shotgun (WGS) entry which is preliminary data.</text>
</comment>
<dbReference type="Pfam" id="PF08719">
    <property type="entry name" value="NADAR"/>
    <property type="match status" value="1"/>
</dbReference>
<dbReference type="CDD" id="cd15457">
    <property type="entry name" value="NADAR"/>
    <property type="match status" value="1"/>
</dbReference>
<feature type="region of interest" description="Disordered" evidence="1">
    <location>
        <begin position="1"/>
        <end position="29"/>
    </location>
</feature>
<dbReference type="Proteomes" id="UP000803844">
    <property type="component" value="Unassembled WGS sequence"/>
</dbReference>
<gene>
    <name evidence="3" type="ORF">M406DRAFT_296506</name>
</gene>
<feature type="domain" description="NADAR" evidence="2">
    <location>
        <begin position="59"/>
        <end position="221"/>
    </location>
</feature>
<proteinExistence type="predicted"/>
<organism evidence="3 4">
    <name type="scientific">Cryphonectria parasitica (strain ATCC 38755 / EP155)</name>
    <dbReference type="NCBI Taxonomy" id="660469"/>
    <lineage>
        <taxon>Eukaryota</taxon>
        <taxon>Fungi</taxon>
        <taxon>Dikarya</taxon>
        <taxon>Ascomycota</taxon>
        <taxon>Pezizomycotina</taxon>
        <taxon>Sordariomycetes</taxon>
        <taxon>Sordariomycetidae</taxon>
        <taxon>Diaporthales</taxon>
        <taxon>Cryphonectriaceae</taxon>
        <taxon>Cryphonectria-Endothia species complex</taxon>
        <taxon>Cryphonectria</taxon>
    </lineage>
</organism>
<dbReference type="Gene3D" id="1.10.357.40">
    <property type="entry name" value="YbiA-like"/>
    <property type="match status" value="1"/>
</dbReference>
<dbReference type="InterPro" id="IPR037238">
    <property type="entry name" value="YbiA-like_sf"/>
</dbReference>
<dbReference type="SUPFAM" id="SSF143990">
    <property type="entry name" value="YbiA-like"/>
    <property type="match status" value="1"/>
</dbReference>